<dbReference type="SUPFAM" id="SSF55068">
    <property type="entry name" value="Peptide methionine sulfoxide reductase"/>
    <property type="match status" value="1"/>
</dbReference>
<proteinExistence type="inferred from homology"/>
<dbReference type="HOGENOM" id="CLU_031040_10_3_2"/>
<keyword evidence="1 4" id="KW-0560">Oxidoreductase</keyword>
<dbReference type="Pfam" id="PF01625">
    <property type="entry name" value="PMSR"/>
    <property type="match status" value="1"/>
</dbReference>
<dbReference type="GO" id="GO:0034599">
    <property type="term" value="P:cellular response to oxidative stress"/>
    <property type="evidence" value="ECO:0007669"/>
    <property type="project" value="TreeGrafter"/>
</dbReference>
<feature type="domain" description="Peptide methionine sulphoxide reductase MsrA" evidence="5">
    <location>
        <begin position="19"/>
        <end position="172"/>
    </location>
</feature>
<evidence type="ECO:0000256" key="3">
    <source>
        <dbReference type="ARBA" id="ARBA00048782"/>
    </source>
</evidence>
<dbReference type="PANTHER" id="PTHR42799:SF2">
    <property type="entry name" value="MITOCHONDRIAL PEPTIDE METHIONINE SULFOXIDE REDUCTASE"/>
    <property type="match status" value="1"/>
</dbReference>
<dbReference type="Proteomes" id="UP000007722">
    <property type="component" value="Chromosome"/>
</dbReference>
<dbReference type="HAMAP" id="MF_01401">
    <property type="entry name" value="MsrA"/>
    <property type="match status" value="1"/>
</dbReference>
<sequence>MCSEVNLNIHNPNPNYDIAIFGMGCFWGSEELFRRVKGVLDTEVGYMGGKTKYPTYEEVCGGNTGHVEVVTIIYDIKMIDYEELLDIFWINHDPTTVNRQGWDVGEQYASTIFYTTKKQCDLAKKSLKKVQKTLDDMRIDKKIVTRIRKATEFYKAEEYHQKYLMKKNKKYLELY</sequence>
<keyword evidence="7" id="KW-1185">Reference proteome</keyword>
<dbReference type="InParanoid" id="D7DTA9"/>
<dbReference type="Gene3D" id="3.30.1060.10">
    <property type="entry name" value="Peptide methionine sulphoxide reductase MsrA"/>
    <property type="match status" value="1"/>
</dbReference>
<reference evidence="6 7" key="1">
    <citation type="submission" date="2010-05" db="EMBL/GenBank/DDBJ databases">
        <title>Complete sequence of Methanococcus voltae A3.</title>
        <authorList>
            <consortium name="US DOE Joint Genome Institute"/>
            <person name="Lucas S."/>
            <person name="Copeland A."/>
            <person name="Lapidus A."/>
            <person name="Cheng J.-F."/>
            <person name="Bruce D."/>
            <person name="Goodwin L."/>
            <person name="Pitluck S."/>
            <person name="Lowry S."/>
            <person name="Clum A."/>
            <person name="Land M."/>
            <person name="Hauser L."/>
            <person name="Kyrpides N."/>
            <person name="Mikhailova N."/>
            <person name="Whitman W.B."/>
            <person name="Woyke T."/>
        </authorList>
    </citation>
    <scope>NUCLEOTIDE SEQUENCE [LARGE SCALE GENOMIC DNA]</scope>
    <source>
        <strain evidence="7">ATCC BAA-1334 / A3</strain>
    </source>
</reference>
<accession>D7DTA9</accession>
<dbReference type="EMBL" id="CP002057">
    <property type="protein sequence ID" value="ADI36369.1"/>
    <property type="molecule type" value="Genomic_DNA"/>
</dbReference>
<comment type="function">
    <text evidence="4">Has an important function as a repair enzyme for proteins that have been inactivated by oxidation. Catalyzes the reversible oxidation-reduction of methionine sulfoxide in proteins to methionine.</text>
</comment>
<dbReference type="AlphaFoldDB" id="D7DTA9"/>
<dbReference type="eggNOG" id="arCOG02816">
    <property type="taxonomic scope" value="Archaea"/>
</dbReference>
<dbReference type="GO" id="GO:0033744">
    <property type="term" value="F:L-methionine:thioredoxin-disulfide S-oxidoreductase activity"/>
    <property type="evidence" value="ECO:0007669"/>
    <property type="project" value="RHEA"/>
</dbReference>
<dbReference type="NCBIfam" id="TIGR00401">
    <property type="entry name" value="msrA"/>
    <property type="match status" value="1"/>
</dbReference>
<dbReference type="OrthoDB" id="7150at2157"/>
<dbReference type="InterPro" id="IPR050162">
    <property type="entry name" value="MsrA_MetSO_reductase"/>
</dbReference>
<evidence type="ECO:0000256" key="4">
    <source>
        <dbReference type="HAMAP-Rule" id="MF_01401"/>
    </source>
</evidence>
<comment type="catalytic activity">
    <reaction evidence="3 4">
        <text>[thioredoxin]-disulfide + L-methionine + H2O = L-methionine (S)-S-oxide + [thioredoxin]-dithiol</text>
        <dbReference type="Rhea" id="RHEA:19993"/>
        <dbReference type="Rhea" id="RHEA-COMP:10698"/>
        <dbReference type="Rhea" id="RHEA-COMP:10700"/>
        <dbReference type="ChEBI" id="CHEBI:15377"/>
        <dbReference type="ChEBI" id="CHEBI:29950"/>
        <dbReference type="ChEBI" id="CHEBI:50058"/>
        <dbReference type="ChEBI" id="CHEBI:57844"/>
        <dbReference type="ChEBI" id="CHEBI:58772"/>
        <dbReference type="EC" id="1.8.4.11"/>
    </reaction>
</comment>
<evidence type="ECO:0000313" key="7">
    <source>
        <dbReference type="Proteomes" id="UP000007722"/>
    </source>
</evidence>
<dbReference type="InterPro" id="IPR036509">
    <property type="entry name" value="Met_Sox_Rdtase_MsrA_sf"/>
</dbReference>
<dbReference type="PANTHER" id="PTHR42799">
    <property type="entry name" value="MITOCHONDRIAL PEPTIDE METHIONINE SULFOXIDE REDUCTASE"/>
    <property type="match status" value="1"/>
</dbReference>
<dbReference type="EC" id="1.8.4.11" evidence="4"/>
<evidence type="ECO:0000313" key="6">
    <source>
        <dbReference type="EMBL" id="ADI36369.1"/>
    </source>
</evidence>
<protein>
    <recommendedName>
        <fullName evidence="4">Peptide methionine sulfoxide reductase MsrA</fullName>
        <shortName evidence="4">Protein-methionine-S-oxide reductase</shortName>
        <ecNumber evidence="4">1.8.4.11</ecNumber>
    </recommendedName>
    <alternativeName>
        <fullName evidence="4">Peptide-methionine (S)-S-oxide reductase</fullName>
        <shortName evidence="4">Peptide Met(O) reductase</shortName>
    </alternativeName>
</protein>
<comment type="similarity">
    <text evidence="4">Belongs to the MsrA Met sulfoxide reductase family.</text>
</comment>
<gene>
    <name evidence="4" type="primary">msrA</name>
    <name evidence="6" type="ordered locus">Mvol_0710</name>
</gene>
<dbReference type="GO" id="GO:0005737">
    <property type="term" value="C:cytoplasm"/>
    <property type="evidence" value="ECO:0007669"/>
    <property type="project" value="TreeGrafter"/>
</dbReference>
<evidence type="ECO:0000259" key="5">
    <source>
        <dbReference type="Pfam" id="PF01625"/>
    </source>
</evidence>
<name>D7DTA9_METV3</name>
<evidence type="ECO:0000256" key="2">
    <source>
        <dbReference type="ARBA" id="ARBA00047806"/>
    </source>
</evidence>
<dbReference type="GO" id="GO:0008113">
    <property type="term" value="F:peptide-methionine (S)-S-oxide reductase activity"/>
    <property type="evidence" value="ECO:0007669"/>
    <property type="project" value="UniProtKB-UniRule"/>
</dbReference>
<dbReference type="InterPro" id="IPR002569">
    <property type="entry name" value="Met_Sox_Rdtase_MsrA_dom"/>
</dbReference>
<dbReference type="STRING" id="456320.Mvol_0710"/>
<organism evidence="6 7">
    <name type="scientific">Methanococcus voltae (strain ATCC BAA-1334 / A3)</name>
    <dbReference type="NCBI Taxonomy" id="456320"/>
    <lineage>
        <taxon>Archaea</taxon>
        <taxon>Methanobacteriati</taxon>
        <taxon>Methanobacteriota</taxon>
        <taxon>Methanomada group</taxon>
        <taxon>Methanococci</taxon>
        <taxon>Methanococcales</taxon>
        <taxon>Methanococcaceae</taxon>
        <taxon>Methanococcus</taxon>
    </lineage>
</organism>
<dbReference type="KEGG" id="mvo:Mvol_0710"/>
<feature type="active site" evidence="4">
    <location>
        <position position="25"/>
    </location>
</feature>
<evidence type="ECO:0000256" key="1">
    <source>
        <dbReference type="ARBA" id="ARBA00023002"/>
    </source>
</evidence>
<comment type="catalytic activity">
    <reaction evidence="2 4">
        <text>L-methionyl-[protein] + [thioredoxin]-disulfide + H2O = L-methionyl-(S)-S-oxide-[protein] + [thioredoxin]-dithiol</text>
        <dbReference type="Rhea" id="RHEA:14217"/>
        <dbReference type="Rhea" id="RHEA-COMP:10698"/>
        <dbReference type="Rhea" id="RHEA-COMP:10700"/>
        <dbReference type="Rhea" id="RHEA-COMP:12313"/>
        <dbReference type="Rhea" id="RHEA-COMP:12315"/>
        <dbReference type="ChEBI" id="CHEBI:15377"/>
        <dbReference type="ChEBI" id="CHEBI:16044"/>
        <dbReference type="ChEBI" id="CHEBI:29950"/>
        <dbReference type="ChEBI" id="CHEBI:44120"/>
        <dbReference type="ChEBI" id="CHEBI:50058"/>
        <dbReference type="EC" id="1.8.4.11"/>
    </reaction>
</comment>